<protein>
    <submittedName>
        <fullName evidence="5">Helix-turn-helix domain-containing protein</fullName>
    </submittedName>
</protein>
<dbReference type="GO" id="GO:0043565">
    <property type="term" value="F:sequence-specific DNA binding"/>
    <property type="evidence" value="ECO:0007669"/>
    <property type="project" value="InterPro"/>
</dbReference>
<keyword evidence="6" id="KW-1185">Reference proteome</keyword>
<proteinExistence type="predicted"/>
<keyword evidence="2" id="KW-0238">DNA-binding</keyword>
<dbReference type="Proteomes" id="UP000199159">
    <property type="component" value="Unassembled WGS sequence"/>
</dbReference>
<accession>A0A1H0VM34</accession>
<reference evidence="6" key="1">
    <citation type="submission" date="2016-10" db="EMBL/GenBank/DDBJ databases">
        <authorList>
            <person name="Varghese N."/>
            <person name="Submissions S."/>
        </authorList>
    </citation>
    <scope>NUCLEOTIDE SEQUENCE [LARGE SCALE GENOMIC DNA]</scope>
    <source>
        <strain evidence="6">IBRC-M10078</strain>
    </source>
</reference>
<dbReference type="PANTHER" id="PTHR43280">
    <property type="entry name" value="ARAC-FAMILY TRANSCRIPTIONAL REGULATOR"/>
    <property type="match status" value="1"/>
</dbReference>
<sequence length="244" mass="28644">MNKDINSLNKSLSIQAEYEENYSEMSTRLKLLLENVIISGNIDTYRQVKADAAHMKDLVEILDEKLEVQKLYVASTIYSFVETAIKHGLPKDVAEISKKKFFAKIADCSNSRELEEYHFQIVEDLLMAMNQYSMKKYTPLIRMAIEYIHNNKLKPIFSKDVATAIKINRSYLSTKFKEETGETITDYIHKVKIDFAIQLMQSNFYKFNEIAELLGYTNYSYFSKVFKKIYNETPYDYMKRHSND</sequence>
<evidence type="ECO:0000256" key="2">
    <source>
        <dbReference type="ARBA" id="ARBA00023125"/>
    </source>
</evidence>
<dbReference type="AlphaFoldDB" id="A0A1H0VM34"/>
<dbReference type="InterPro" id="IPR018060">
    <property type="entry name" value="HTH_AraC"/>
</dbReference>
<dbReference type="RefSeq" id="WP_090855690.1">
    <property type="nucleotide sequence ID" value="NZ_FNJU01000007.1"/>
</dbReference>
<dbReference type="InterPro" id="IPR018062">
    <property type="entry name" value="HTH_AraC-typ_CS"/>
</dbReference>
<dbReference type="PANTHER" id="PTHR43280:SF34">
    <property type="entry name" value="ARAC-FAMILY TRANSCRIPTIONAL REGULATOR"/>
    <property type="match status" value="1"/>
</dbReference>
<dbReference type="PROSITE" id="PS01124">
    <property type="entry name" value="HTH_ARAC_FAMILY_2"/>
    <property type="match status" value="1"/>
</dbReference>
<dbReference type="GO" id="GO:0003700">
    <property type="term" value="F:DNA-binding transcription factor activity"/>
    <property type="evidence" value="ECO:0007669"/>
    <property type="project" value="InterPro"/>
</dbReference>
<keyword evidence="3" id="KW-0804">Transcription</keyword>
<organism evidence="5 6">
    <name type="scientific">Litchfieldia salsa</name>
    <dbReference type="NCBI Taxonomy" id="930152"/>
    <lineage>
        <taxon>Bacteria</taxon>
        <taxon>Bacillati</taxon>
        <taxon>Bacillota</taxon>
        <taxon>Bacilli</taxon>
        <taxon>Bacillales</taxon>
        <taxon>Bacillaceae</taxon>
        <taxon>Litchfieldia</taxon>
    </lineage>
</organism>
<evidence type="ECO:0000256" key="1">
    <source>
        <dbReference type="ARBA" id="ARBA00023015"/>
    </source>
</evidence>
<dbReference type="PROSITE" id="PS00041">
    <property type="entry name" value="HTH_ARAC_FAMILY_1"/>
    <property type="match status" value="1"/>
</dbReference>
<dbReference type="InterPro" id="IPR020449">
    <property type="entry name" value="Tscrpt_reg_AraC-type_HTH"/>
</dbReference>
<dbReference type="SUPFAM" id="SSF46689">
    <property type="entry name" value="Homeodomain-like"/>
    <property type="match status" value="2"/>
</dbReference>
<name>A0A1H0VM34_9BACI</name>
<dbReference type="InterPro" id="IPR009057">
    <property type="entry name" value="Homeodomain-like_sf"/>
</dbReference>
<dbReference type="EMBL" id="FNJU01000007">
    <property type="protein sequence ID" value="SDP79577.1"/>
    <property type="molecule type" value="Genomic_DNA"/>
</dbReference>
<evidence type="ECO:0000313" key="6">
    <source>
        <dbReference type="Proteomes" id="UP000199159"/>
    </source>
</evidence>
<dbReference type="PRINTS" id="PR00032">
    <property type="entry name" value="HTHARAC"/>
</dbReference>
<evidence type="ECO:0000313" key="5">
    <source>
        <dbReference type="EMBL" id="SDP79577.1"/>
    </source>
</evidence>
<dbReference type="Pfam" id="PF12833">
    <property type="entry name" value="HTH_18"/>
    <property type="match status" value="1"/>
</dbReference>
<feature type="domain" description="HTH araC/xylS-type" evidence="4">
    <location>
        <begin position="142"/>
        <end position="240"/>
    </location>
</feature>
<gene>
    <name evidence="5" type="ORF">SAMN05216565_10774</name>
</gene>
<evidence type="ECO:0000256" key="3">
    <source>
        <dbReference type="ARBA" id="ARBA00023163"/>
    </source>
</evidence>
<dbReference type="Gene3D" id="1.10.10.60">
    <property type="entry name" value="Homeodomain-like"/>
    <property type="match status" value="2"/>
</dbReference>
<evidence type="ECO:0000259" key="4">
    <source>
        <dbReference type="PROSITE" id="PS01124"/>
    </source>
</evidence>
<keyword evidence="1" id="KW-0805">Transcription regulation</keyword>
<dbReference type="OrthoDB" id="247151at2"/>
<dbReference type="STRING" id="930152.SAMN05216565_10774"/>
<dbReference type="SMART" id="SM00342">
    <property type="entry name" value="HTH_ARAC"/>
    <property type="match status" value="1"/>
</dbReference>